<organism evidence="1">
    <name type="scientific">marine sediment metagenome</name>
    <dbReference type="NCBI Taxonomy" id="412755"/>
    <lineage>
        <taxon>unclassified sequences</taxon>
        <taxon>metagenomes</taxon>
        <taxon>ecological metagenomes</taxon>
    </lineage>
</organism>
<gene>
    <name evidence="1" type="ORF">LCGC14_2096090</name>
</gene>
<proteinExistence type="predicted"/>
<protein>
    <submittedName>
        <fullName evidence="1">Uncharacterized protein</fullName>
    </submittedName>
</protein>
<feature type="non-terminal residue" evidence="1">
    <location>
        <position position="89"/>
    </location>
</feature>
<evidence type="ECO:0000313" key="1">
    <source>
        <dbReference type="EMBL" id="KKL71315.1"/>
    </source>
</evidence>
<sequence length="89" mass="9589">MGISDRITSTVEGWTTTWGDRLKAFLVAVLSFGFEIFMDILGKAFAPKLTPFIEKLEAAGEVPSELQVIFNEIKNPTGEVGALLAQSAG</sequence>
<dbReference type="EMBL" id="LAZR01025629">
    <property type="protein sequence ID" value="KKL71315.1"/>
    <property type="molecule type" value="Genomic_DNA"/>
</dbReference>
<accession>A0A0F9GPI7</accession>
<comment type="caution">
    <text evidence="1">The sequence shown here is derived from an EMBL/GenBank/DDBJ whole genome shotgun (WGS) entry which is preliminary data.</text>
</comment>
<reference evidence="1" key="1">
    <citation type="journal article" date="2015" name="Nature">
        <title>Complex archaea that bridge the gap between prokaryotes and eukaryotes.</title>
        <authorList>
            <person name="Spang A."/>
            <person name="Saw J.H."/>
            <person name="Jorgensen S.L."/>
            <person name="Zaremba-Niedzwiedzka K."/>
            <person name="Martijn J."/>
            <person name="Lind A.E."/>
            <person name="van Eijk R."/>
            <person name="Schleper C."/>
            <person name="Guy L."/>
            <person name="Ettema T.J."/>
        </authorList>
    </citation>
    <scope>NUCLEOTIDE SEQUENCE</scope>
</reference>
<dbReference type="AlphaFoldDB" id="A0A0F9GPI7"/>
<name>A0A0F9GPI7_9ZZZZ</name>